<comment type="caution">
    <text evidence="1">The sequence shown here is derived from an EMBL/GenBank/DDBJ whole genome shotgun (WGS) entry which is preliminary data.</text>
</comment>
<gene>
    <name evidence="1" type="ORF">DXD09_04615</name>
</gene>
<name>A0A8B2Z4A6_9LACO</name>
<organism evidence="1 2">
    <name type="scientific">Ligilactobacillus ruminis</name>
    <dbReference type="NCBI Taxonomy" id="1623"/>
    <lineage>
        <taxon>Bacteria</taxon>
        <taxon>Bacillati</taxon>
        <taxon>Bacillota</taxon>
        <taxon>Bacilli</taxon>
        <taxon>Lactobacillales</taxon>
        <taxon>Lactobacillaceae</taxon>
        <taxon>Ligilactobacillus</taxon>
    </lineage>
</organism>
<dbReference type="Proteomes" id="UP000260790">
    <property type="component" value="Unassembled WGS sequence"/>
</dbReference>
<reference evidence="1 2" key="1">
    <citation type="submission" date="2018-08" db="EMBL/GenBank/DDBJ databases">
        <title>A genome reference for cultivated species of the human gut microbiota.</title>
        <authorList>
            <person name="Zou Y."/>
            <person name="Xue W."/>
            <person name="Luo G."/>
        </authorList>
    </citation>
    <scope>NUCLEOTIDE SEQUENCE [LARGE SCALE GENOMIC DNA]</scope>
    <source>
        <strain evidence="1 2">TF10-9AT</strain>
    </source>
</reference>
<sequence length="87" mass="9608">MSVNQHHNGQKFTDKSPENAGLSVKCVLLTDKLAKNGHLSVKLDEILAESADQHYIKNTGQKQSQIDRHCSVFRSIQAITGTFSSLL</sequence>
<dbReference type="AlphaFoldDB" id="A0A8B2Z4A6"/>
<evidence type="ECO:0000313" key="2">
    <source>
        <dbReference type="Proteomes" id="UP000260790"/>
    </source>
</evidence>
<evidence type="ECO:0000313" key="1">
    <source>
        <dbReference type="EMBL" id="RGK47228.1"/>
    </source>
</evidence>
<protein>
    <submittedName>
        <fullName evidence="1">Uncharacterized protein</fullName>
    </submittedName>
</protein>
<accession>A0A8B2Z4A6</accession>
<dbReference type="EMBL" id="QSQR01000003">
    <property type="protein sequence ID" value="RGK47228.1"/>
    <property type="molecule type" value="Genomic_DNA"/>
</dbReference>
<proteinExistence type="predicted"/>